<keyword evidence="5" id="KW-1185">Reference proteome</keyword>
<feature type="domain" description="PKD" evidence="3">
    <location>
        <begin position="481"/>
        <end position="520"/>
    </location>
</feature>
<proteinExistence type="predicted"/>
<sequence length="781" mass="86782">MALRSDWFLILLLLFLIFPIMVPSVSSLQTGWNFTIVDNGNSGSLCSLAYNPVTKNPAILYTDSEGKHLYYRYYDEGWQEPLDTGILATGSISFDFDESGNGHCIGYSVNQTLSRGKIYYSLIKDGRVESTEMIDNNVGVLQSISIKAVQDQTPYISFSNISNKLSLYKREDENWFSFFSSSYGDSSGQFSSLSINPATKMPSIVYSYSLYGINKIKLIYAEFDGEKWSEKSVKNSEGYGFFCSLDLNSSGNPSISYTRSFDKSLYYAFRAGGVWTNQIVDGSRNIDIPGYTSLDFDSSDCPHISYYNTTSHDLMLASKNISDEGSLWKILPLYSEGDSGMCSSLKINPESDLPSVAFVSDNKLMFAEEGFVPKSSFDASPLSPVLGEETHFSISSETEETKYSWDFGDGSVSGEETPSHLYKNPGIYDVSMSAKSRFGESVTEKTGYIIVKPYANFHAGKTTGTGNLTVSFFDDSKGASAWNWSFGDGEWFNTTDEGLKNPVHSYEIPGFYDVTLIASNGSLKTEIIKNGYIVVSSITEKDLNIEAQSPLGDAGNRDTNVMSAKKLNAGDSVSFSLNKGSLSEFSFFTQSDLTEILITIKEEKNLPAGIPDPRVPVYRYETPEVFRADKDQVSSPEYEFKIPKSWMDENDLIPADILCLSYECKTNEWKSFQTVYTCFDGENCIFKAKTYDLTMIALGGKKTCSQNTDKSSDEKPVLEDNSVLEKPADKSGGGEMQSTRNPPGLMNTDLKKMPLPLFLNLAAIFVFLIFGFFSAKRNKKR</sequence>
<protein>
    <submittedName>
        <fullName evidence="4">PKD domain-containing protein</fullName>
    </submittedName>
</protein>
<dbReference type="InterPro" id="IPR013783">
    <property type="entry name" value="Ig-like_fold"/>
</dbReference>
<dbReference type="KEGG" id="mefw:F1737_11235"/>
<dbReference type="InterPro" id="IPR000601">
    <property type="entry name" value="PKD_dom"/>
</dbReference>
<evidence type="ECO:0000313" key="5">
    <source>
        <dbReference type="Proteomes" id="UP001301797"/>
    </source>
</evidence>
<gene>
    <name evidence="4" type="ORF">F1737_11235</name>
</gene>
<dbReference type="SMART" id="SM00089">
    <property type="entry name" value="PKD"/>
    <property type="match status" value="2"/>
</dbReference>
<evidence type="ECO:0000313" key="4">
    <source>
        <dbReference type="EMBL" id="WOF17213.1"/>
    </source>
</evidence>
<evidence type="ECO:0000259" key="3">
    <source>
        <dbReference type="PROSITE" id="PS50093"/>
    </source>
</evidence>
<dbReference type="AlphaFoldDB" id="A0AA97FFS4"/>
<dbReference type="SUPFAM" id="SSF49299">
    <property type="entry name" value="PKD domain"/>
    <property type="match status" value="2"/>
</dbReference>
<accession>A0AA97FFS4</accession>
<dbReference type="Proteomes" id="UP001301797">
    <property type="component" value="Chromosome"/>
</dbReference>
<dbReference type="EMBL" id="CP043875">
    <property type="protein sequence ID" value="WOF17213.1"/>
    <property type="molecule type" value="Genomic_DNA"/>
</dbReference>
<feature type="transmembrane region" description="Helical" evidence="2">
    <location>
        <begin position="755"/>
        <end position="775"/>
    </location>
</feature>
<dbReference type="Pfam" id="PF18911">
    <property type="entry name" value="PKD_4"/>
    <property type="match status" value="2"/>
</dbReference>
<dbReference type="InterPro" id="IPR026453">
    <property type="entry name" value="PGF_pre_PGF"/>
</dbReference>
<keyword evidence="2" id="KW-0472">Membrane</keyword>
<feature type="region of interest" description="Disordered" evidence="1">
    <location>
        <begin position="704"/>
        <end position="745"/>
    </location>
</feature>
<dbReference type="CDD" id="cd00146">
    <property type="entry name" value="PKD"/>
    <property type="match status" value="2"/>
</dbReference>
<evidence type="ECO:0000256" key="1">
    <source>
        <dbReference type="SAM" id="MobiDB-lite"/>
    </source>
</evidence>
<evidence type="ECO:0000256" key="2">
    <source>
        <dbReference type="SAM" id="Phobius"/>
    </source>
</evidence>
<keyword evidence="2" id="KW-1133">Transmembrane helix</keyword>
<dbReference type="InterPro" id="IPR022409">
    <property type="entry name" value="PKD/Chitinase_dom"/>
</dbReference>
<organism evidence="4 5">
    <name type="scientific">Methanochimaera problematica</name>
    <dbReference type="NCBI Taxonomy" id="2609417"/>
    <lineage>
        <taxon>Archaea</taxon>
        <taxon>Methanobacteriati</taxon>
        <taxon>Methanobacteriota</taxon>
        <taxon>Stenosarchaea group</taxon>
        <taxon>Methanomicrobia</taxon>
        <taxon>Methanomicrobiales</taxon>
        <taxon>Methanomicrobiaceae</taxon>
        <taxon>Methanochimaera</taxon>
    </lineage>
</organism>
<keyword evidence="2" id="KW-0812">Transmembrane</keyword>
<dbReference type="NCBIfam" id="TIGR04213">
    <property type="entry name" value="PGF_pre_PGF"/>
    <property type="match status" value="1"/>
</dbReference>
<dbReference type="PROSITE" id="PS50093">
    <property type="entry name" value="PKD"/>
    <property type="match status" value="2"/>
</dbReference>
<dbReference type="InterPro" id="IPR035986">
    <property type="entry name" value="PKD_dom_sf"/>
</dbReference>
<reference evidence="4 5" key="1">
    <citation type="submission" date="2019-09" db="EMBL/GenBank/DDBJ databases">
        <title>The complete genome of Methanoplanus sp. FWC-SCC4.</title>
        <authorList>
            <person name="Chen S.-C."/>
            <person name="Zhou Y.-Z."/>
            <person name="Lai M.-C."/>
        </authorList>
    </citation>
    <scope>NUCLEOTIDE SEQUENCE [LARGE SCALE GENOMIC DNA]</scope>
    <source>
        <strain evidence="4 5">FWC-SCC4</strain>
    </source>
</reference>
<dbReference type="Gene3D" id="2.60.40.10">
    <property type="entry name" value="Immunoglobulins"/>
    <property type="match status" value="2"/>
</dbReference>
<name>A0AA97FFS4_9EURY</name>
<feature type="domain" description="PKD" evidence="3">
    <location>
        <begin position="373"/>
        <end position="443"/>
    </location>
</feature>
<dbReference type="Gene3D" id="2.120.10.70">
    <property type="entry name" value="Fucose-specific lectin"/>
    <property type="match status" value="1"/>
</dbReference>